<gene>
    <name evidence="2" type="ORF">SAMN04488087_1397</name>
</gene>
<evidence type="ECO:0000313" key="2">
    <source>
        <dbReference type="EMBL" id="SHK56354.1"/>
    </source>
</evidence>
<name>A0A1M6THG1_9BACT</name>
<dbReference type="Proteomes" id="UP000185812">
    <property type="component" value="Unassembled WGS sequence"/>
</dbReference>
<dbReference type="RefSeq" id="WP_072715259.1">
    <property type="nucleotide sequence ID" value="NZ_FRAU01000004.1"/>
</dbReference>
<dbReference type="Pfam" id="PF20094">
    <property type="entry name" value="GWxTD_dom"/>
    <property type="match status" value="1"/>
</dbReference>
<evidence type="ECO:0000313" key="3">
    <source>
        <dbReference type="Proteomes" id="UP000185812"/>
    </source>
</evidence>
<dbReference type="STRING" id="633813.SAMN04488087_1397"/>
<protein>
    <submittedName>
        <fullName evidence="2">GWxTD domain-containing protein</fullName>
    </submittedName>
</protein>
<proteinExistence type="predicted"/>
<dbReference type="OrthoDB" id="9814412at2"/>
<keyword evidence="3" id="KW-1185">Reference proteome</keyword>
<sequence length="440" mass="51286">MVCRALQWIRWKLLIGAILLVGPVYAQPEVPFHLQVINVPAAAPPGQTRIDLYVAVPFRMLQFLQVSQGFEATYSLLVEVYRLEGADQRRFIRRASWQRQVRVADFEATHSAVAEDLSRYTFNLAPGRYEFTVQLEDQATRRLISRTLEARVRSLDGPVALGDLMLLERYDSARQTMKPQVGTTVPTSRSTLQLFYELAARWPQQVQLVYELVRPEKRGGWPLVGRLLGIGRGETYRVIYRRAFWKSLTAGRTAQVHTISLAEELEAGPYLLRVRVLDTEGNELAAVEKHFTAVWSDLLAHVQDLDEAIEQLRYIAKRKDIEYIRAGKTPEERWRRFLAFWKKRDPTPGTPRNEQMEAFYYRVALANRKFSGRRPGWQTDRGHIVVLFGEPDFIERRQGAQPFEIWYYHRLGRRFIFVDRTGRGDYELLEPVWEGTFRIR</sequence>
<reference evidence="3" key="1">
    <citation type="submission" date="2016-11" db="EMBL/GenBank/DDBJ databases">
        <authorList>
            <person name="Varghese N."/>
            <person name="Submissions S."/>
        </authorList>
    </citation>
    <scope>NUCLEOTIDE SEQUENCE [LARGE SCALE GENOMIC DNA]</scope>
    <source>
        <strain evidence="3">DSM 22212</strain>
    </source>
</reference>
<dbReference type="NCBIfam" id="TIGR04514">
    <property type="entry name" value="GWxTD_dom"/>
    <property type="match status" value="1"/>
</dbReference>
<dbReference type="InterPro" id="IPR030959">
    <property type="entry name" value="GWxTD_dom"/>
</dbReference>
<feature type="domain" description="GWxTD" evidence="1">
    <location>
        <begin position="301"/>
        <end position="410"/>
    </location>
</feature>
<organism evidence="2 3">
    <name type="scientific">Rhodothermus profundi</name>
    <dbReference type="NCBI Taxonomy" id="633813"/>
    <lineage>
        <taxon>Bacteria</taxon>
        <taxon>Pseudomonadati</taxon>
        <taxon>Rhodothermota</taxon>
        <taxon>Rhodothermia</taxon>
        <taxon>Rhodothermales</taxon>
        <taxon>Rhodothermaceae</taxon>
        <taxon>Rhodothermus</taxon>
    </lineage>
</organism>
<dbReference type="AlphaFoldDB" id="A0A1M6THG1"/>
<accession>A0A1M6THG1</accession>
<evidence type="ECO:0000259" key="1">
    <source>
        <dbReference type="Pfam" id="PF20094"/>
    </source>
</evidence>
<dbReference type="EMBL" id="FRAU01000004">
    <property type="protein sequence ID" value="SHK56354.1"/>
    <property type="molecule type" value="Genomic_DNA"/>
</dbReference>